<accession>A0A1G2CU79</accession>
<evidence type="ECO:0000256" key="7">
    <source>
        <dbReference type="PIRNR" id="PIRNR000194"/>
    </source>
</evidence>
<keyword evidence="6 7" id="KW-0560">Oxidoreductase</keyword>
<dbReference type="GO" id="GO:0046655">
    <property type="term" value="P:folic acid metabolic process"/>
    <property type="evidence" value="ECO:0007669"/>
    <property type="project" value="TreeGrafter"/>
</dbReference>
<sequence>MTLTLIAAMDRQNGIGFKNTIPWMGKVPSDMRWFKQATMGHPVVMGRNTFDAMGGRALSDRTNYVLTRQSEHAIERVFTAKALEDVLDLYKETDEEVFVIGGAQVYKEALPLADKLFITIVDGVFEADTYFPRWNDAEWVIAEERYVPQSDTDKFALRFLTLKRKTA</sequence>
<feature type="domain" description="DHFR" evidence="8">
    <location>
        <begin position="2"/>
        <end position="164"/>
    </location>
</feature>
<evidence type="ECO:0000256" key="2">
    <source>
        <dbReference type="ARBA" id="ARBA00009539"/>
    </source>
</evidence>
<dbReference type="PRINTS" id="PR00070">
    <property type="entry name" value="DHFR"/>
</dbReference>
<evidence type="ECO:0000256" key="3">
    <source>
        <dbReference type="ARBA" id="ARBA00012856"/>
    </source>
</evidence>
<dbReference type="GO" id="GO:0050661">
    <property type="term" value="F:NADP binding"/>
    <property type="evidence" value="ECO:0007669"/>
    <property type="project" value="InterPro"/>
</dbReference>
<dbReference type="UniPathway" id="UPA00077">
    <property type="reaction ID" value="UER00158"/>
</dbReference>
<dbReference type="EMBL" id="MHLI01000017">
    <property type="protein sequence ID" value="OGZ04939.1"/>
    <property type="molecule type" value="Genomic_DNA"/>
</dbReference>
<dbReference type="GO" id="GO:0005829">
    <property type="term" value="C:cytosol"/>
    <property type="evidence" value="ECO:0007669"/>
    <property type="project" value="TreeGrafter"/>
</dbReference>
<proteinExistence type="inferred from homology"/>
<dbReference type="PANTHER" id="PTHR48069:SF3">
    <property type="entry name" value="DIHYDROFOLATE REDUCTASE"/>
    <property type="match status" value="1"/>
</dbReference>
<comment type="catalytic activity">
    <reaction evidence="7">
        <text>(6S)-5,6,7,8-tetrahydrofolate + NADP(+) = 7,8-dihydrofolate + NADPH + H(+)</text>
        <dbReference type="Rhea" id="RHEA:15009"/>
        <dbReference type="ChEBI" id="CHEBI:15378"/>
        <dbReference type="ChEBI" id="CHEBI:57451"/>
        <dbReference type="ChEBI" id="CHEBI:57453"/>
        <dbReference type="ChEBI" id="CHEBI:57783"/>
        <dbReference type="ChEBI" id="CHEBI:58349"/>
        <dbReference type="EC" id="1.5.1.3"/>
    </reaction>
</comment>
<comment type="pathway">
    <text evidence="1 7">Cofactor biosynthesis; tetrahydrofolate biosynthesis; 5,6,7,8-tetrahydrofolate from 7,8-dihydrofolate: step 1/1.</text>
</comment>
<evidence type="ECO:0000259" key="8">
    <source>
        <dbReference type="PROSITE" id="PS51330"/>
    </source>
</evidence>
<evidence type="ECO:0000313" key="10">
    <source>
        <dbReference type="Proteomes" id="UP000177122"/>
    </source>
</evidence>
<dbReference type="Gene3D" id="3.40.430.10">
    <property type="entry name" value="Dihydrofolate Reductase, subunit A"/>
    <property type="match status" value="1"/>
</dbReference>
<dbReference type="InterPro" id="IPR012259">
    <property type="entry name" value="DHFR"/>
</dbReference>
<dbReference type="PROSITE" id="PS51330">
    <property type="entry name" value="DHFR_2"/>
    <property type="match status" value="1"/>
</dbReference>
<keyword evidence="5 7" id="KW-0521">NADP</keyword>
<dbReference type="EC" id="1.5.1.3" evidence="3 7"/>
<dbReference type="GO" id="GO:0006730">
    <property type="term" value="P:one-carbon metabolic process"/>
    <property type="evidence" value="ECO:0007669"/>
    <property type="project" value="UniProtKB-KW"/>
</dbReference>
<evidence type="ECO:0000313" key="9">
    <source>
        <dbReference type="EMBL" id="OGZ04939.1"/>
    </source>
</evidence>
<dbReference type="InterPro" id="IPR001796">
    <property type="entry name" value="DHFR_dom"/>
</dbReference>
<dbReference type="AlphaFoldDB" id="A0A1G2CU79"/>
<name>A0A1G2CU79_9BACT</name>
<dbReference type="PANTHER" id="PTHR48069">
    <property type="entry name" value="DIHYDROFOLATE REDUCTASE"/>
    <property type="match status" value="1"/>
</dbReference>
<comment type="function">
    <text evidence="7">Key enzyme in folate metabolism. Catalyzes an essential reaction for de novo glycine and purine synthesis, and for DNA precursor synthesis.</text>
</comment>
<comment type="similarity">
    <text evidence="2 7">Belongs to the dihydrofolate reductase family.</text>
</comment>
<dbReference type="Proteomes" id="UP000177122">
    <property type="component" value="Unassembled WGS sequence"/>
</dbReference>
<evidence type="ECO:0000256" key="6">
    <source>
        <dbReference type="ARBA" id="ARBA00023002"/>
    </source>
</evidence>
<dbReference type="PIRSF" id="PIRSF000194">
    <property type="entry name" value="DHFR"/>
    <property type="match status" value="1"/>
</dbReference>
<keyword evidence="4 7" id="KW-0554">One-carbon metabolism</keyword>
<organism evidence="9 10">
    <name type="scientific">Candidatus Lloydbacteria bacterium RIFCSPHIGHO2_01_FULL_49_22</name>
    <dbReference type="NCBI Taxonomy" id="1798658"/>
    <lineage>
        <taxon>Bacteria</taxon>
        <taxon>Candidatus Lloydiibacteriota</taxon>
    </lineage>
</organism>
<dbReference type="GO" id="GO:0046654">
    <property type="term" value="P:tetrahydrofolate biosynthetic process"/>
    <property type="evidence" value="ECO:0007669"/>
    <property type="project" value="UniProtKB-UniPathway"/>
</dbReference>
<comment type="caution">
    <text evidence="9">The sequence shown here is derived from an EMBL/GenBank/DDBJ whole genome shotgun (WGS) entry which is preliminary data.</text>
</comment>
<evidence type="ECO:0000256" key="5">
    <source>
        <dbReference type="ARBA" id="ARBA00022857"/>
    </source>
</evidence>
<dbReference type="InterPro" id="IPR024072">
    <property type="entry name" value="DHFR-like_dom_sf"/>
</dbReference>
<reference evidence="9 10" key="1">
    <citation type="journal article" date="2016" name="Nat. Commun.">
        <title>Thousands of microbial genomes shed light on interconnected biogeochemical processes in an aquifer system.</title>
        <authorList>
            <person name="Anantharaman K."/>
            <person name="Brown C.T."/>
            <person name="Hug L.A."/>
            <person name="Sharon I."/>
            <person name="Castelle C.J."/>
            <person name="Probst A.J."/>
            <person name="Thomas B.C."/>
            <person name="Singh A."/>
            <person name="Wilkins M.J."/>
            <person name="Karaoz U."/>
            <person name="Brodie E.L."/>
            <person name="Williams K.H."/>
            <person name="Hubbard S.S."/>
            <person name="Banfield J.F."/>
        </authorList>
    </citation>
    <scope>NUCLEOTIDE SEQUENCE [LARGE SCALE GENOMIC DNA]</scope>
</reference>
<gene>
    <name evidence="9" type="ORF">A2845_04360</name>
</gene>
<evidence type="ECO:0000256" key="4">
    <source>
        <dbReference type="ARBA" id="ARBA00022563"/>
    </source>
</evidence>
<protein>
    <recommendedName>
        <fullName evidence="3 7">Dihydrofolate reductase</fullName>
        <ecNumber evidence="3 7">1.5.1.3</ecNumber>
    </recommendedName>
</protein>
<dbReference type="Pfam" id="PF00186">
    <property type="entry name" value="DHFR_1"/>
    <property type="match status" value="1"/>
</dbReference>
<evidence type="ECO:0000256" key="1">
    <source>
        <dbReference type="ARBA" id="ARBA00004903"/>
    </source>
</evidence>
<dbReference type="CDD" id="cd00209">
    <property type="entry name" value="DHFR"/>
    <property type="match status" value="1"/>
</dbReference>
<dbReference type="GO" id="GO:0004146">
    <property type="term" value="F:dihydrofolate reductase activity"/>
    <property type="evidence" value="ECO:0007669"/>
    <property type="project" value="UniProtKB-EC"/>
</dbReference>
<dbReference type="GO" id="GO:0046452">
    <property type="term" value="P:dihydrofolate metabolic process"/>
    <property type="evidence" value="ECO:0007669"/>
    <property type="project" value="TreeGrafter"/>
</dbReference>
<dbReference type="SUPFAM" id="SSF53597">
    <property type="entry name" value="Dihydrofolate reductase-like"/>
    <property type="match status" value="1"/>
</dbReference>